<evidence type="ECO:0000256" key="1">
    <source>
        <dbReference type="ARBA" id="ARBA00007416"/>
    </source>
</evidence>
<dbReference type="GO" id="GO:0008270">
    <property type="term" value="F:zinc ion binding"/>
    <property type="evidence" value="ECO:0007669"/>
    <property type="project" value="UniProtKB-KW"/>
</dbReference>
<feature type="region of interest" description="Disordered" evidence="7">
    <location>
        <begin position="414"/>
        <end position="448"/>
    </location>
</feature>
<dbReference type="AlphaFoldDB" id="A0A6A5UAC2"/>
<dbReference type="Proteomes" id="UP000800035">
    <property type="component" value="Unassembled WGS sequence"/>
</dbReference>
<organism evidence="9 10">
    <name type="scientific">Byssothecium circinans</name>
    <dbReference type="NCBI Taxonomy" id="147558"/>
    <lineage>
        <taxon>Eukaryota</taxon>
        <taxon>Fungi</taxon>
        <taxon>Dikarya</taxon>
        <taxon>Ascomycota</taxon>
        <taxon>Pezizomycotina</taxon>
        <taxon>Dothideomycetes</taxon>
        <taxon>Pleosporomycetidae</taxon>
        <taxon>Pleosporales</taxon>
        <taxon>Massarineae</taxon>
        <taxon>Massarinaceae</taxon>
        <taxon>Byssothecium</taxon>
    </lineage>
</organism>
<reference evidence="9" key="1">
    <citation type="journal article" date="2020" name="Stud. Mycol.">
        <title>101 Dothideomycetes genomes: a test case for predicting lifestyles and emergence of pathogens.</title>
        <authorList>
            <person name="Haridas S."/>
            <person name="Albert R."/>
            <person name="Binder M."/>
            <person name="Bloem J."/>
            <person name="Labutti K."/>
            <person name="Salamov A."/>
            <person name="Andreopoulos B."/>
            <person name="Baker S."/>
            <person name="Barry K."/>
            <person name="Bills G."/>
            <person name="Bluhm B."/>
            <person name="Cannon C."/>
            <person name="Castanera R."/>
            <person name="Culley D."/>
            <person name="Daum C."/>
            <person name="Ezra D."/>
            <person name="Gonzalez J."/>
            <person name="Henrissat B."/>
            <person name="Kuo A."/>
            <person name="Liang C."/>
            <person name="Lipzen A."/>
            <person name="Lutzoni F."/>
            <person name="Magnuson J."/>
            <person name="Mondo S."/>
            <person name="Nolan M."/>
            <person name="Ohm R."/>
            <person name="Pangilinan J."/>
            <person name="Park H.-J."/>
            <person name="Ramirez L."/>
            <person name="Alfaro M."/>
            <person name="Sun H."/>
            <person name="Tritt A."/>
            <person name="Yoshinaga Y."/>
            <person name="Zwiers L.-H."/>
            <person name="Turgeon B."/>
            <person name="Goodwin S."/>
            <person name="Spatafora J."/>
            <person name="Crous P."/>
            <person name="Grigoriev I."/>
        </authorList>
    </citation>
    <scope>NUCLEOTIDE SEQUENCE</scope>
    <source>
        <strain evidence="9">CBS 675.92</strain>
    </source>
</reference>
<dbReference type="InterPro" id="IPR013083">
    <property type="entry name" value="Znf_RING/FYVE/PHD"/>
</dbReference>
<evidence type="ECO:0000256" key="5">
    <source>
        <dbReference type="ARBA" id="ARBA00023015"/>
    </source>
</evidence>
<dbReference type="Gene3D" id="3.30.40.10">
    <property type="entry name" value="Zinc/RING finger domain, C3HC4 (zinc finger)"/>
    <property type="match status" value="1"/>
</dbReference>
<accession>A0A6A5UAC2</accession>
<gene>
    <name evidence="9" type="ORF">CC80DRAFT_234680</name>
</gene>
<dbReference type="CDD" id="cd21552">
    <property type="entry name" value="VEFS-box_ctSUZ12-like"/>
    <property type="match status" value="1"/>
</dbReference>
<dbReference type="InterPro" id="IPR019786">
    <property type="entry name" value="Zinc_finger_PHD-type_CS"/>
</dbReference>
<keyword evidence="3" id="KW-0863">Zinc-finger</keyword>
<dbReference type="InterPro" id="IPR011011">
    <property type="entry name" value="Znf_FYVE_PHD"/>
</dbReference>
<evidence type="ECO:0000313" key="10">
    <source>
        <dbReference type="Proteomes" id="UP000800035"/>
    </source>
</evidence>
<evidence type="ECO:0000256" key="4">
    <source>
        <dbReference type="ARBA" id="ARBA00022833"/>
    </source>
</evidence>
<evidence type="ECO:0000256" key="3">
    <source>
        <dbReference type="ARBA" id="ARBA00022771"/>
    </source>
</evidence>
<evidence type="ECO:0000256" key="2">
    <source>
        <dbReference type="ARBA" id="ARBA00022723"/>
    </source>
</evidence>
<dbReference type="Pfam" id="PF09733">
    <property type="entry name" value="VEFS-Box"/>
    <property type="match status" value="1"/>
</dbReference>
<protein>
    <recommendedName>
        <fullName evidence="8">Polycomb protein VEFS-Box domain-containing protein</fullName>
    </recommendedName>
</protein>
<keyword evidence="4" id="KW-0862">Zinc</keyword>
<dbReference type="PROSITE" id="PS01359">
    <property type="entry name" value="ZF_PHD_1"/>
    <property type="match status" value="1"/>
</dbReference>
<keyword evidence="6" id="KW-0804">Transcription</keyword>
<dbReference type="InterPro" id="IPR019135">
    <property type="entry name" value="Polycomb_protein_VEFS-Box"/>
</dbReference>
<feature type="domain" description="Polycomb protein VEFS-Box" evidence="8">
    <location>
        <begin position="460"/>
        <end position="565"/>
    </location>
</feature>
<proteinExistence type="inferred from homology"/>
<dbReference type="SUPFAM" id="SSF57903">
    <property type="entry name" value="FYVE/PHD zinc finger"/>
    <property type="match status" value="1"/>
</dbReference>
<sequence length="737" mass="83919">MVTRQDWLGNLLFYDYVLSKRIPTFLNRNLTRAFRFHQQELEGSAWHPVSPCRPVDRQHWAMPTSQSLETLVQDVKEREAFVLEIKGIEALGAEKRSRTRPAKKKGPLFTSRVDLYITITDPTKGRPCQKIAKRDVRLTGVQTEQGRHVLLAVPTISIRLEDLLLPVDEDNPNWRKSAPQPWMLTIALHFRDDEDAKELHSHMPRAAPLPGDVPTRLVAQHSNILHCLSADEDEDEEQVLPCAVTVHGEILSFGFRTQMYWSRPKDTSILAAHNRQINAAEAGPTRYPTPPHENQGGKKYELSFCYRDQTIRRHGLLCPHDTCRLRKFNTLDELRMHLDAWHDLYRYRYKNASNTSGVIRWEINCEIESYRADQQRASNAALDPLEISMMAPKKPFNRRRYLNEGNDEYQRRARLDKVSSTQPAATATVRPKPKLPSEVKERVQSERKTYRVPKAPPNVTFFRAITKRPVAEGEYISESDDEVDMTWVELKKQQTRKENNISEPTQRLLAAFDPFIRDERLQSDLHIGDAVLRFARTKAALLWQEHITEEFQTKLDHLFADKIITKEIYHACLEAVEKGQPSPSSSSSATQQDLSKGLATLDIAQAATSSSTARKVDKGKGKAKVSATGQLTPQTADSEADVEMRDADAHMTASATGDVDTHETETPPYEQCLCGEDAMGTRGRPFIVCEGIDCIRYAYHISCVTRIWKPAEPPDPKSQSWICKECEMRADGDTVMT</sequence>
<evidence type="ECO:0000256" key="6">
    <source>
        <dbReference type="ARBA" id="ARBA00023163"/>
    </source>
</evidence>
<evidence type="ECO:0000256" key="7">
    <source>
        <dbReference type="SAM" id="MobiDB-lite"/>
    </source>
</evidence>
<dbReference type="OrthoDB" id="166746at2759"/>
<name>A0A6A5UAC2_9PLEO</name>
<keyword evidence="10" id="KW-1185">Reference proteome</keyword>
<feature type="compositionally biased region" description="Polar residues" evidence="7">
    <location>
        <begin position="627"/>
        <end position="637"/>
    </location>
</feature>
<feature type="compositionally biased region" description="Basic and acidic residues" evidence="7">
    <location>
        <begin position="435"/>
        <end position="448"/>
    </location>
</feature>
<keyword evidence="2" id="KW-0479">Metal-binding</keyword>
<comment type="similarity">
    <text evidence="1">Belongs to the VEFS (VRN2-EMF2-FIS2-SU(Z)12) family.</text>
</comment>
<evidence type="ECO:0000259" key="8">
    <source>
        <dbReference type="Pfam" id="PF09733"/>
    </source>
</evidence>
<dbReference type="EMBL" id="ML976981">
    <property type="protein sequence ID" value="KAF1961270.1"/>
    <property type="molecule type" value="Genomic_DNA"/>
</dbReference>
<evidence type="ECO:0000313" key="9">
    <source>
        <dbReference type="EMBL" id="KAF1961270.1"/>
    </source>
</evidence>
<keyword evidence="5" id="KW-0805">Transcription regulation</keyword>
<feature type="region of interest" description="Disordered" evidence="7">
    <location>
        <begin position="610"/>
        <end position="640"/>
    </location>
</feature>